<keyword evidence="4" id="KW-1185">Reference proteome</keyword>
<protein>
    <recommendedName>
        <fullName evidence="2">Gfo/Idh/MocA-like oxidoreductase N-terminal domain-containing protein</fullName>
    </recommendedName>
</protein>
<proteinExistence type="predicted"/>
<dbReference type="PANTHER" id="PTHR43377:SF12">
    <property type="entry name" value="BINDING ROSSMANN FOLD OXIDOREDUCTASE, PUTATIVE (AFU_ORTHOLOGUE AFUA_3G11840)-RELATED"/>
    <property type="match status" value="1"/>
</dbReference>
<comment type="caution">
    <text evidence="3">The sequence shown here is derived from an EMBL/GenBank/DDBJ whole genome shotgun (WGS) entry which is preliminary data.</text>
</comment>
<feature type="domain" description="Gfo/Idh/MocA-like oxidoreductase N-terminal" evidence="2">
    <location>
        <begin position="22"/>
        <end position="159"/>
    </location>
</feature>
<dbReference type="PANTHER" id="PTHR43377">
    <property type="entry name" value="BILIVERDIN REDUCTASE A"/>
    <property type="match status" value="1"/>
</dbReference>
<evidence type="ECO:0000256" key="1">
    <source>
        <dbReference type="SAM" id="MobiDB-lite"/>
    </source>
</evidence>
<gene>
    <name evidence="3" type="ORF">LTR09_009582</name>
</gene>
<feature type="region of interest" description="Disordered" evidence="1">
    <location>
        <begin position="244"/>
        <end position="272"/>
    </location>
</feature>
<dbReference type="InterPro" id="IPR036291">
    <property type="entry name" value="NAD(P)-bd_dom_sf"/>
</dbReference>
<dbReference type="GO" id="GO:0000166">
    <property type="term" value="F:nucleotide binding"/>
    <property type="evidence" value="ECO:0007669"/>
    <property type="project" value="InterPro"/>
</dbReference>
<dbReference type="SUPFAM" id="SSF51735">
    <property type="entry name" value="NAD(P)-binding Rossmann-fold domains"/>
    <property type="match status" value="1"/>
</dbReference>
<dbReference type="AlphaFoldDB" id="A0AAJ0D8P3"/>
<dbReference type="SUPFAM" id="SSF55347">
    <property type="entry name" value="Glyceraldehyde-3-phosphate dehydrogenase-like, C-terminal domain"/>
    <property type="match status" value="1"/>
</dbReference>
<name>A0AAJ0D8P3_9PEZI</name>
<dbReference type="EMBL" id="JAWDJX010000042">
    <property type="protein sequence ID" value="KAK3049163.1"/>
    <property type="molecule type" value="Genomic_DNA"/>
</dbReference>
<dbReference type="Pfam" id="PF01408">
    <property type="entry name" value="GFO_IDH_MocA"/>
    <property type="match status" value="1"/>
</dbReference>
<dbReference type="InterPro" id="IPR000683">
    <property type="entry name" value="Gfo/Idh/MocA-like_OxRdtase_N"/>
</dbReference>
<dbReference type="InterPro" id="IPR051450">
    <property type="entry name" value="Gfo/Idh/MocA_Oxidoreductases"/>
</dbReference>
<dbReference type="Proteomes" id="UP001271007">
    <property type="component" value="Unassembled WGS sequence"/>
</dbReference>
<organism evidence="3 4">
    <name type="scientific">Extremus antarcticus</name>
    <dbReference type="NCBI Taxonomy" id="702011"/>
    <lineage>
        <taxon>Eukaryota</taxon>
        <taxon>Fungi</taxon>
        <taxon>Dikarya</taxon>
        <taxon>Ascomycota</taxon>
        <taxon>Pezizomycotina</taxon>
        <taxon>Dothideomycetes</taxon>
        <taxon>Dothideomycetidae</taxon>
        <taxon>Mycosphaerellales</taxon>
        <taxon>Extremaceae</taxon>
        <taxon>Extremus</taxon>
    </lineage>
</organism>
<dbReference type="Gene3D" id="3.40.50.720">
    <property type="entry name" value="NAD(P)-binding Rossmann-like Domain"/>
    <property type="match status" value="1"/>
</dbReference>
<reference evidence="3" key="1">
    <citation type="submission" date="2023-04" db="EMBL/GenBank/DDBJ databases">
        <title>Black Yeasts Isolated from many extreme environments.</title>
        <authorList>
            <person name="Coleine C."/>
            <person name="Stajich J.E."/>
            <person name="Selbmann L."/>
        </authorList>
    </citation>
    <scope>NUCLEOTIDE SEQUENCE</scope>
    <source>
        <strain evidence="3">CCFEE 5312</strain>
    </source>
</reference>
<evidence type="ECO:0000313" key="4">
    <source>
        <dbReference type="Proteomes" id="UP001271007"/>
    </source>
</evidence>
<evidence type="ECO:0000259" key="2">
    <source>
        <dbReference type="Pfam" id="PF01408"/>
    </source>
</evidence>
<dbReference type="Gene3D" id="3.30.360.10">
    <property type="entry name" value="Dihydrodipicolinate Reductase, domain 2"/>
    <property type="match status" value="2"/>
</dbReference>
<accession>A0AAJ0D8P3</accession>
<sequence>MSPLIEDNHGYTNGNDRAAKPRFVIIGAGSRGNAYARATVDSGLGTIAAVIELIDFKRKLLGSKYIWGKGKASPDQAFSSFEDFVDWEVQRRADEAAGKTVSPGVDGAFICVRDELHTKVVTALAPLEIHLMCEKPLSTTLQDCLQTQRALEQYQQKVFAIGHVLRYSPHNLLLRHLVREQNVIGDVLSIEHTEPVGWWHFSHSYVRGSWRKESHTAPSLLTKSCHDIDWLMWMLCSQMPGSDEPPHLPSNVSSRGSLKQFRRSRKPKEAGTATNCLSCPIKHKCMYSAPRIYYDKHLAEGNAKWPVEIVNPEVETILHQEGADKAKEALFSSLAEDYDESTPVQDIESRSWFGRCVWESDNDVCDDQFVTFEWDDDPQHGHTAKTANFHMIAQTLAQCERRGWIYGTKGDIHYDSSHITVHDFENGTTKDFTPEVPKNSHHGGGDDGLTQQFVKAVAAVKSGEMEVSKAQTEFLGVTIEECVRSHAAVFAAEDARREKRVVDWQEWWSNNVV</sequence>
<evidence type="ECO:0000313" key="3">
    <source>
        <dbReference type="EMBL" id="KAK3049163.1"/>
    </source>
</evidence>